<proteinExistence type="predicted"/>
<dbReference type="Pfam" id="PF00931">
    <property type="entry name" value="NB-ARC"/>
    <property type="match status" value="1"/>
</dbReference>
<reference evidence="4" key="2">
    <citation type="submission" date="2023-06" db="EMBL/GenBank/DDBJ databases">
        <authorList>
            <person name="Swenson N.G."/>
            <person name="Wegrzyn J.L."/>
            <person name="Mcevoy S.L."/>
        </authorList>
    </citation>
    <scope>NUCLEOTIDE SEQUENCE</scope>
    <source>
        <strain evidence="4">NS2018</strain>
        <tissue evidence="4">Leaf</tissue>
    </source>
</reference>
<feature type="compositionally biased region" description="Basic and acidic residues" evidence="2">
    <location>
        <begin position="86"/>
        <end position="98"/>
    </location>
</feature>
<comment type="caution">
    <text evidence="4">The sequence shown here is derived from an EMBL/GenBank/DDBJ whole genome shotgun (WGS) entry which is preliminary data.</text>
</comment>
<dbReference type="PANTHER" id="PTHR36766">
    <property type="entry name" value="PLANT BROAD-SPECTRUM MILDEW RESISTANCE PROTEIN RPW8"/>
    <property type="match status" value="1"/>
</dbReference>
<keyword evidence="1" id="KW-0611">Plant defense</keyword>
<dbReference type="PRINTS" id="PR00364">
    <property type="entry name" value="DISEASERSIST"/>
</dbReference>
<dbReference type="AlphaFoldDB" id="A0AA39T5X7"/>
<evidence type="ECO:0000313" key="5">
    <source>
        <dbReference type="Proteomes" id="UP001168877"/>
    </source>
</evidence>
<feature type="domain" description="NB-ARC" evidence="3">
    <location>
        <begin position="116"/>
        <end position="305"/>
    </location>
</feature>
<dbReference type="EMBL" id="JAUESC010000003">
    <property type="protein sequence ID" value="KAK0601520.1"/>
    <property type="molecule type" value="Genomic_DNA"/>
</dbReference>
<name>A0AA39T5X7_ACESA</name>
<organism evidence="4 5">
    <name type="scientific">Acer saccharum</name>
    <name type="common">Sugar maple</name>
    <dbReference type="NCBI Taxonomy" id="4024"/>
    <lineage>
        <taxon>Eukaryota</taxon>
        <taxon>Viridiplantae</taxon>
        <taxon>Streptophyta</taxon>
        <taxon>Embryophyta</taxon>
        <taxon>Tracheophyta</taxon>
        <taxon>Spermatophyta</taxon>
        <taxon>Magnoliopsida</taxon>
        <taxon>eudicotyledons</taxon>
        <taxon>Gunneridae</taxon>
        <taxon>Pentapetalae</taxon>
        <taxon>rosids</taxon>
        <taxon>malvids</taxon>
        <taxon>Sapindales</taxon>
        <taxon>Sapindaceae</taxon>
        <taxon>Hippocastanoideae</taxon>
        <taxon>Acereae</taxon>
        <taxon>Acer</taxon>
    </lineage>
</organism>
<evidence type="ECO:0000259" key="3">
    <source>
        <dbReference type="Pfam" id="PF00931"/>
    </source>
</evidence>
<dbReference type="SUPFAM" id="SSF52540">
    <property type="entry name" value="P-loop containing nucleoside triphosphate hydrolases"/>
    <property type="match status" value="1"/>
</dbReference>
<feature type="region of interest" description="Disordered" evidence="2">
    <location>
        <begin position="68"/>
        <end position="104"/>
    </location>
</feature>
<evidence type="ECO:0000256" key="1">
    <source>
        <dbReference type="ARBA" id="ARBA00022821"/>
    </source>
</evidence>
<dbReference type="InterPro" id="IPR002182">
    <property type="entry name" value="NB-ARC"/>
</dbReference>
<sequence>MAQESVKNQRDGSSNGRDDKDKSNIRSTLYSQFEDLLEENKKSSVEKLLLKGLNQLIKFYQNSECYQGSTSSNKIEGELQNNERSSSNDREFFRERSQSSKGSSTVYGFENEVLSLERMLLKSGSDDQFKAITVVGMAGVGKTTLCQEVFNKEEVKKHFVPRIWVCMSRQQNDDENFKAVIVKRMLECLGVDDEVINSIPKDHEISGLVCALHLELMTKRYLIVLEDCEETDKWYEKLYNSSSNGEKWGEQLYHGFPKGYGGAVIVTSRNEEVAKKMVGEENLLQLQPLSDPESCWSIYKDSAVAEGVEFISQEQLKEKLKSKCGGLPLAAKLMGKIKADQQRNAAAQAQDEATKNISHEIVSVTN</sequence>
<dbReference type="Gene3D" id="3.40.50.300">
    <property type="entry name" value="P-loop containing nucleotide triphosphate hydrolases"/>
    <property type="match status" value="1"/>
</dbReference>
<dbReference type="GO" id="GO:0043531">
    <property type="term" value="F:ADP binding"/>
    <property type="evidence" value="ECO:0007669"/>
    <property type="project" value="InterPro"/>
</dbReference>
<protein>
    <recommendedName>
        <fullName evidence="3">NB-ARC domain-containing protein</fullName>
    </recommendedName>
</protein>
<feature type="compositionally biased region" description="Polar residues" evidence="2">
    <location>
        <begin position="68"/>
        <end position="85"/>
    </location>
</feature>
<evidence type="ECO:0000313" key="4">
    <source>
        <dbReference type="EMBL" id="KAK0601520.1"/>
    </source>
</evidence>
<reference evidence="4" key="1">
    <citation type="journal article" date="2022" name="Plant J.">
        <title>Strategies of tolerance reflected in two North American maple genomes.</title>
        <authorList>
            <person name="McEvoy S.L."/>
            <person name="Sezen U.U."/>
            <person name="Trouern-Trend A."/>
            <person name="McMahon S.M."/>
            <person name="Schaberg P.G."/>
            <person name="Yang J."/>
            <person name="Wegrzyn J.L."/>
            <person name="Swenson N.G."/>
        </authorList>
    </citation>
    <scope>NUCLEOTIDE SEQUENCE</scope>
    <source>
        <strain evidence="4">NS2018</strain>
    </source>
</reference>
<feature type="region of interest" description="Disordered" evidence="2">
    <location>
        <begin position="1"/>
        <end position="25"/>
    </location>
</feature>
<accession>A0AA39T5X7</accession>
<dbReference type="InterPro" id="IPR027417">
    <property type="entry name" value="P-loop_NTPase"/>
</dbReference>
<keyword evidence="5" id="KW-1185">Reference proteome</keyword>
<dbReference type="PANTHER" id="PTHR36766:SF41">
    <property type="entry name" value="AAA+ ATPASE DOMAIN-CONTAINING PROTEIN"/>
    <property type="match status" value="1"/>
</dbReference>
<evidence type="ECO:0000256" key="2">
    <source>
        <dbReference type="SAM" id="MobiDB-lite"/>
    </source>
</evidence>
<dbReference type="GO" id="GO:0006952">
    <property type="term" value="P:defense response"/>
    <property type="evidence" value="ECO:0007669"/>
    <property type="project" value="UniProtKB-KW"/>
</dbReference>
<gene>
    <name evidence="4" type="ORF">LWI29_025010</name>
</gene>
<dbReference type="Proteomes" id="UP001168877">
    <property type="component" value="Unassembled WGS sequence"/>
</dbReference>